<dbReference type="EMBL" id="JXUW01000011">
    <property type="protein sequence ID" value="KJE76819.1"/>
    <property type="molecule type" value="Genomic_DNA"/>
</dbReference>
<dbReference type="NCBIfam" id="TIGR03618">
    <property type="entry name" value="Rv1155_F420"/>
    <property type="match status" value="1"/>
</dbReference>
<dbReference type="GO" id="GO:0070967">
    <property type="term" value="F:coenzyme F420 binding"/>
    <property type="evidence" value="ECO:0007669"/>
    <property type="project" value="TreeGrafter"/>
</dbReference>
<dbReference type="InterPro" id="IPR019920">
    <property type="entry name" value="F420-binding_dom_put"/>
</dbReference>
<protein>
    <submittedName>
        <fullName evidence="3">Putative pyridoxine/pyridoxamine 5'-phosphate oxidase</fullName>
        <ecNumber evidence="3">1.4.3.5</ecNumber>
    </submittedName>
</protein>
<dbReference type="GO" id="GO:0004733">
    <property type="term" value="F:pyridoxamine phosphate oxidase activity"/>
    <property type="evidence" value="ECO:0007669"/>
    <property type="project" value="UniProtKB-EC"/>
</dbReference>
<dbReference type="Pfam" id="PF01243">
    <property type="entry name" value="PNPOx_N"/>
    <property type="match status" value="1"/>
</dbReference>
<keyword evidence="1 3" id="KW-0560">Oxidoreductase</keyword>
<keyword evidence="4" id="KW-1185">Reference proteome</keyword>
<feature type="domain" description="Pyridoxamine 5'-phosphate oxidase N-terminal" evidence="2">
    <location>
        <begin position="8"/>
        <end position="130"/>
    </location>
</feature>
<evidence type="ECO:0000256" key="1">
    <source>
        <dbReference type="ARBA" id="ARBA00023002"/>
    </source>
</evidence>
<dbReference type="InterPro" id="IPR011576">
    <property type="entry name" value="Pyridox_Oxase_N"/>
</dbReference>
<reference evidence="3 4" key="1">
    <citation type="submission" date="2015-01" db="EMBL/GenBank/DDBJ databases">
        <title>Draft genome of the acidophilic iron oxidizer Ferrimicrobium acidiphilum strain T23.</title>
        <authorList>
            <person name="Poehlein A."/>
            <person name="Eisen S."/>
            <person name="Schloemann M."/>
            <person name="Johnson B.D."/>
            <person name="Daniel R."/>
            <person name="Muehling M."/>
        </authorList>
    </citation>
    <scope>NUCLEOTIDE SEQUENCE [LARGE SCALE GENOMIC DNA]</scope>
    <source>
        <strain evidence="3 4">T23</strain>
    </source>
</reference>
<evidence type="ECO:0000313" key="4">
    <source>
        <dbReference type="Proteomes" id="UP000032336"/>
    </source>
</evidence>
<dbReference type="Proteomes" id="UP000032336">
    <property type="component" value="Unassembled WGS sequence"/>
</dbReference>
<dbReference type="RefSeq" id="WP_035391372.1">
    <property type="nucleotide sequence ID" value="NZ_JQKF01000044.1"/>
</dbReference>
<gene>
    <name evidence="3" type="ORF">FEAC_14670</name>
</gene>
<dbReference type="OrthoDB" id="1094370at2"/>
<dbReference type="GeneID" id="78372654"/>
<comment type="caution">
    <text evidence="3">The sequence shown here is derived from an EMBL/GenBank/DDBJ whole genome shotgun (WGS) entry which is preliminary data.</text>
</comment>
<dbReference type="eggNOG" id="COG3576">
    <property type="taxonomic scope" value="Bacteria"/>
</dbReference>
<evidence type="ECO:0000259" key="2">
    <source>
        <dbReference type="Pfam" id="PF01243"/>
    </source>
</evidence>
<sequence>MASPPTIDFLDTHHHAVLGTYRKDRSIQLSPVLAVRLTPNTIGISSRETAIKTKNLRNNPAAFVCVFPDTFFGDWIQVDGVASVHSLPEAMEELIQYYRLAAGEHDDWEGYRTSMIAERRVLIEITTTRIGPSISG</sequence>
<name>A0A0D8FV59_9ACTN</name>
<dbReference type="Gene3D" id="2.30.110.10">
    <property type="entry name" value="Electron Transport, Fmn-binding Protein, Chain A"/>
    <property type="match status" value="1"/>
</dbReference>
<dbReference type="STRING" id="1121877.FEAC_14670"/>
<dbReference type="GO" id="GO:0005829">
    <property type="term" value="C:cytosol"/>
    <property type="evidence" value="ECO:0007669"/>
    <property type="project" value="TreeGrafter"/>
</dbReference>
<proteinExistence type="predicted"/>
<dbReference type="SUPFAM" id="SSF50475">
    <property type="entry name" value="FMN-binding split barrel"/>
    <property type="match status" value="1"/>
</dbReference>
<dbReference type="InterPro" id="IPR052019">
    <property type="entry name" value="F420H2_bilvrd_red/Heme_oxyg"/>
</dbReference>
<organism evidence="3 4">
    <name type="scientific">Ferrimicrobium acidiphilum DSM 19497</name>
    <dbReference type="NCBI Taxonomy" id="1121877"/>
    <lineage>
        <taxon>Bacteria</taxon>
        <taxon>Bacillati</taxon>
        <taxon>Actinomycetota</taxon>
        <taxon>Acidimicrobiia</taxon>
        <taxon>Acidimicrobiales</taxon>
        <taxon>Acidimicrobiaceae</taxon>
        <taxon>Ferrimicrobium</taxon>
    </lineage>
</organism>
<dbReference type="InterPro" id="IPR012349">
    <property type="entry name" value="Split_barrel_FMN-bd"/>
</dbReference>
<evidence type="ECO:0000313" key="3">
    <source>
        <dbReference type="EMBL" id="KJE76819.1"/>
    </source>
</evidence>
<dbReference type="PANTHER" id="PTHR35176">
    <property type="entry name" value="HEME OXYGENASE HI_0854-RELATED"/>
    <property type="match status" value="1"/>
</dbReference>
<dbReference type="AlphaFoldDB" id="A0A0D8FV59"/>
<dbReference type="GO" id="GO:0016627">
    <property type="term" value="F:oxidoreductase activity, acting on the CH-CH group of donors"/>
    <property type="evidence" value="ECO:0007669"/>
    <property type="project" value="TreeGrafter"/>
</dbReference>
<accession>A0A0D8FV59</accession>
<dbReference type="PANTHER" id="PTHR35176:SF2">
    <property type="entry name" value="F420H(2)-DEPENDENT REDUCTASE RV1155"/>
    <property type="match status" value="1"/>
</dbReference>
<dbReference type="EC" id="1.4.3.5" evidence="3"/>